<evidence type="ECO:0000256" key="1">
    <source>
        <dbReference type="SAM" id="MobiDB-lite"/>
    </source>
</evidence>
<dbReference type="EMBL" id="JAJAQI010000035">
    <property type="protein sequence ID" value="MCB4824015.1"/>
    <property type="molecule type" value="Genomic_DNA"/>
</dbReference>
<accession>A0A9X1IJ42</accession>
<dbReference type="RefSeq" id="WP_226611425.1">
    <property type="nucleotide sequence ID" value="NZ_JAJAQI010000035.1"/>
</dbReference>
<dbReference type="Proteomes" id="UP001139311">
    <property type="component" value="Unassembled WGS sequence"/>
</dbReference>
<proteinExistence type="predicted"/>
<organism evidence="2 3">
    <name type="scientific">Roseicella aerolata</name>
    <dbReference type="NCBI Taxonomy" id="2883479"/>
    <lineage>
        <taxon>Bacteria</taxon>
        <taxon>Pseudomonadati</taxon>
        <taxon>Pseudomonadota</taxon>
        <taxon>Alphaproteobacteria</taxon>
        <taxon>Acetobacterales</taxon>
        <taxon>Roseomonadaceae</taxon>
        <taxon>Roseicella</taxon>
    </lineage>
</organism>
<protein>
    <submittedName>
        <fullName evidence="2">Uncharacterized protein</fullName>
    </submittedName>
</protein>
<evidence type="ECO:0000313" key="2">
    <source>
        <dbReference type="EMBL" id="MCB4824015.1"/>
    </source>
</evidence>
<reference evidence="2" key="1">
    <citation type="submission" date="2021-10" db="EMBL/GenBank/DDBJ databases">
        <title>Roseicella aerolatum sp. nov., isolated from aerosols of e-waste dismantling site.</title>
        <authorList>
            <person name="Qin T."/>
        </authorList>
    </citation>
    <scope>NUCLEOTIDE SEQUENCE</scope>
    <source>
        <strain evidence="2">GB24</strain>
    </source>
</reference>
<gene>
    <name evidence="2" type="ORF">LHA35_19990</name>
</gene>
<keyword evidence="3" id="KW-1185">Reference proteome</keyword>
<dbReference type="AlphaFoldDB" id="A0A9X1IJ42"/>
<feature type="compositionally biased region" description="Basic and acidic residues" evidence="1">
    <location>
        <begin position="23"/>
        <end position="32"/>
    </location>
</feature>
<evidence type="ECO:0000313" key="3">
    <source>
        <dbReference type="Proteomes" id="UP001139311"/>
    </source>
</evidence>
<feature type="region of interest" description="Disordered" evidence="1">
    <location>
        <begin position="1"/>
        <end position="81"/>
    </location>
</feature>
<name>A0A9X1IJ42_9PROT</name>
<sequence>MTSSKHPRGPEDRKGGLGADTPRPPDDLERDPGIGASKGTQSRSKGDPEEIAGESTSEGDVMSDANPQGGVNPGHRGRTNR</sequence>
<comment type="caution">
    <text evidence="2">The sequence shown here is derived from an EMBL/GenBank/DDBJ whole genome shotgun (WGS) entry which is preliminary data.</text>
</comment>